<evidence type="ECO:0000259" key="1">
    <source>
        <dbReference type="Pfam" id="PF01636"/>
    </source>
</evidence>
<protein>
    <submittedName>
        <fullName evidence="2">Aminoglycoside phosphotransferase</fullName>
    </submittedName>
</protein>
<dbReference type="Gene3D" id="3.30.200.20">
    <property type="entry name" value="Phosphorylase Kinase, domain 1"/>
    <property type="match status" value="1"/>
</dbReference>
<comment type="caution">
    <text evidence="2">The sequence shown here is derived from an EMBL/GenBank/DDBJ whole genome shotgun (WGS) entry which is preliminary data.</text>
</comment>
<dbReference type="InterPro" id="IPR002575">
    <property type="entry name" value="Aminoglycoside_PTrfase"/>
</dbReference>
<dbReference type="Gene3D" id="3.90.1200.10">
    <property type="match status" value="1"/>
</dbReference>
<dbReference type="InterPro" id="IPR052898">
    <property type="entry name" value="ACAD10-like"/>
</dbReference>
<dbReference type="CDD" id="cd05154">
    <property type="entry name" value="ACAD10_11_N-like"/>
    <property type="match status" value="1"/>
</dbReference>
<proteinExistence type="predicted"/>
<name>A0A423Q0B0_9GAMM</name>
<dbReference type="EMBL" id="AYKG01000005">
    <property type="protein sequence ID" value="ROO31444.1"/>
    <property type="molecule type" value="Genomic_DNA"/>
</dbReference>
<keyword evidence="2" id="KW-0808">Transferase</keyword>
<gene>
    <name evidence="2" type="ORF">SAJA_02930</name>
</gene>
<dbReference type="GO" id="GO:0016740">
    <property type="term" value="F:transferase activity"/>
    <property type="evidence" value="ECO:0007669"/>
    <property type="project" value="UniProtKB-KW"/>
</dbReference>
<keyword evidence="3" id="KW-1185">Reference proteome</keyword>
<dbReference type="PANTHER" id="PTHR47829:SF3">
    <property type="entry name" value="AMINOGLYCOSIDE PHOSPHOTRANSFERASE DOMAIN-CONTAINING PROTEIN"/>
    <property type="match status" value="1"/>
</dbReference>
<dbReference type="SUPFAM" id="SSF56112">
    <property type="entry name" value="Protein kinase-like (PK-like)"/>
    <property type="match status" value="1"/>
</dbReference>
<dbReference type="InterPro" id="IPR011009">
    <property type="entry name" value="Kinase-like_dom_sf"/>
</dbReference>
<evidence type="ECO:0000313" key="2">
    <source>
        <dbReference type="EMBL" id="ROO31444.1"/>
    </source>
</evidence>
<dbReference type="InterPro" id="IPR041726">
    <property type="entry name" value="ACAD10_11_N"/>
</dbReference>
<sequence>MHNNDKPNDAVGAPEIVAVREAHRLDEAALAGFMRDHNLLDGDLTVEQFQGGQSNPTYLLTTGTGDRRARYVLRKKPPGEILPSAHRIDREYKVMHALRDAPGVPVPAMRAYGTDESILGTEFFIMDYIAGRVFSDPGLPDLAPAERGTLYGAMIDRMADLHSVDVEAAGLADFGKPHGYVERQIKRWRSQYEASTDAPDANMIALGDWLADNIPADVAPAIAHGDFRLGNLLVAPGSFEVAAVLDWELATLGHPIADLAYACMPYYLPQGIPGLKGIDGMDLAAAGIPSEADQLARYRERRGIGPIDDWPVFMAFSLFRIAAILQGVYARAQAGNASNADALAVGKQATVMAECGWKIARDAG</sequence>
<dbReference type="Pfam" id="PF01636">
    <property type="entry name" value="APH"/>
    <property type="match status" value="1"/>
</dbReference>
<dbReference type="PANTHER" id="PTHR47829">
    <property type="entry name" value="HYDROLASE, PUTATIVE (AFU_ORTHOLOGUE AFUA_1G12880)-RELATED"/>
    <property type="match status" value="1"/>
</dbReference>
<dbReference type="InParanoid" id="A0A423Q0B0"/>
<dbReference type="RefSeq" id="WP_123657143.1">
    <property type="nucleotide sequence ID" value="NZ_AYKG01000005.1"/>
</dbReference>
<evidence type="ECO:0000313" key="3">
    <source>
        <dbReference type="Proteomes" id="UP000285310"/>
    </source>
</evidence>
<accession>A0A423Q0B0</accession>
<dbReference type="Proteomes" id="UP000285310">
    <property type="component" value="Unassembled WGS sequence"/>
</dbReference>
<dbReference type="AlphaFoldDB" id="A0A423Q0B0"/>
<organism evidence="2 3">
    <name type="scientific">Salinisphaera japonica YTM-1</name>
    <dbReference type="NCBI Taxonomy" id="1209778"/>
    <lineage>
        <taxon>Bacteria</taxon>
        <taxon>Pseudomonadati</taxon>
        <taxon>Pseudomonadota</taxon>
        <taxon>Gammaproteobacteria</taxon>
        <taxon>Salinisphaerales</taxon>
        <taxon>Salinisphaeraceae</taxon>
        <taxon>Salinisphaera</taxon>
    </lineage>
</organism>
<dbReference type="OrthoDB" id="3806873at2"/>
<feature type="domain" description="Aminoglycoside phosphotransferase" evidence="1">
    <location>
        <begin position="45"/>
        <end position="272"/>
    </location>
</feature>
<reference evidence="2 3" key="1">
    <citation type="submission" date="2013-10" db="EMBL/GenBank/DDBJ databases">
        <title>Salinisphaera japonica YTM-1 Genome Sequencing.</title>
        <authorList>
            <person name="Lai Q."/>
            <person name="Li C."/>
            <person name="Shao Z."/>
        </authorList>
    </citation>
    <scope>NUCLEOTIDE SEQUENCE [LARGE SCALE GENOMIC DNA]</scope>
    <source>
        <strain evidence="2 3">YTM-1</strain>
    </source>
</reference>